<evidence type="ECO:0000313" key="1">
    <source>
        <dbReference type="EMBL" id="DAD66607.1"/>
    </source>
</evidence>
<accession>A0A8S5L9N8</accession>
<name>A0A8S5L9N8_9CAUD</name>
<proteinExistence type="predicted"/>
<dbReference type="EMBL" id="BK014662">
    <property type="protein sequence ID" value="DAD66607.1"/>
    <property type="molecule type" value="Genomic_DNA"/>
</dbReference>
<sequence>MVYNEEIFNMAKKYDYKIVGTSTDIIFLVNENKLQLDHIKGLRNYLNAKEKEIKKMNRKKQN</sequence>
<organism evidence="1">
    <name type="scientific">Myoviridae sp. ctPuP5</name>
    <dbReference type="NCBI Taxonomy" id="2823543"/>
    <lineage>
        <taxon>Viruses</taxon>
        <taxon>Duplodnaviria</taxon>
        <taxon>Heunggongvirae</taxon>
        <taxon>Uroviricota</taxon>
        <taxon>Caudoviricetes</taxon>
    </lineage>
</organism>
<reference evidence="1" key="1">
    <citation type="journal article" date="2021" name="Proc. Natl. Acad. Sci. U.S.A.">
        <title>A Catalog of Tens of Thousands of Viruses from Human Metagenomes Reveals Hidden Associations with Chronic Diseases.</title>
        <authorList>
            <person name="Tisza M.J."/>
            <person name="Buck C.B."/>
        </authorList>
    </citation>
    <scope>NUCLEOTIDE SEQUENCE</scope>
    <source>
        <strain evidence="1">CtPuP5</strain>
    </source>
</reference>
<protein>
    <submittedName>
        <fullName evidence="1">Uncharacterized protein</fullName>
    </submittedName>
</protein>